<evidence type="ECO:0000313" key="1">
    <source>
        <dbReference type="EMBL" id="QBZ62667.1"/>
    </source>
</evidence>
<protein>
    <submittedName>
        <fullName evidence="1">Uncharacterized protein</fullName>
    </submittedName>
</protein>
<dbReference type="EMBL" id="CP034208">
    <property type="protein sequence ID" value="QBZ62667.1"/>
    <property type="molecule type" value="Genomic_DNA"/>
</dbReference>
<reference evidence="1 2" key="1">
    <citation type="journal article" date="2019" name="Mol. Biol. Evol.">
        <title>Blast fungal genomes show frequent chromosomal changes, gene gains and losses, and effector gene turnover.</title>
        <authorList>
            <person name="Gomez Luciano L.B."/>
            <person name="Jason Tsai I."/>
            <person name="Chuma I."/>
            <person name="Tosa Y."/>
            <person name="Chen Y.H."/>
            <person name="Li J.Y."/>
            <person name="Li M.Y."/>
            <person name="Jade Lu M.Y."/>
            <person name="Nakayashiki H."/>
            <person name="Li W.H."/>
        </authorList>
    </citation>
    <scope>NUCLEOTIDE SEQUENCE [LARGE SCALE GENOMIC DNA]</scope>
    <source>
        <strain evidence="1">MZ5-1-6</strain>
    </source>
</reference>
<dbReference type="Proteomes" id="UP000294847">
    <property type="component" value="Chromosome 5"/>
</dbReference>
<sequence>MDSTSSSLLDFRLPVLDHLPIQQCTRVSAPQIPAMLAYYTKNWFWSNHSISSRRYRTGSWGTVSLPGRHWLLRSATSFPSSAENVWTCPEDAAFRCFGSLLIDNDAKIPLFTCARQTFFIPKH</sequence>
<name>A0A4P7NKL9_PYROR</name>
<dbReference type="AlphaFoldDB" id="A0A4P7NKL9"/>
<evidence type="ECO:0000313" key="2">
    <source>
        <dbReference type="Proteomes" id="UP000294847"/>
    </source>
</evidence>
<proteinExistence type="predicted"/>
<accession>A0A4P7NKL9</accession>
<gene>
    <name evidence="1" type="ORF">PoMZ_11550</name>
</gene>
<organism evidence="1 2">
    <name type="scientific">Pyricularia oryzae</name>
    <name type="common">Rice blast fungus</name>
    <name type="synonym">Magnaporthe oryzae</name>
    <dbReference type="NCBI Taxonomy" id="318829"/>
    <lineage>
        <taxon>Eukaryota</taxon>
        <taxon>Fungi</taxon>
        <taxon>Dikarya</taxon>
        <taxon>Ascomycota</taxon>
        <taxon>Pezizomycotina</taxon>
        <taxon>Sordariomycetes</taxon>
        <taxon>Sordariomycetidae</taxon>
        <taxon>Magnaporthales</taxon>
        <taxon>Pyriculariaceae</taxon>
        <taxon>Pyricularia</taxon>
    </lineage>
</organism>